<feature type="region of interest" description="Disordered" evidence="1">
    <location>
        <begin position="1"/>
        <end position="85"/>
    </location>
</feature>
<dbReference type="AlphaFoldDB" id="A0A426ZLX6"/>
<organism evidence="2 3">
    <name type="scientific">Ensete ventricosum</name>
    <name type="common">Abyssinian banana</name>
    <name type="synonym">Musa ensete</name>
    <dbReference type="NCBI Taxonomy" id="4639"/>
    <lineage>
        <taxon>Eukaryota</taxon>
        <taxon>Viridiplantae</taxon>
        <taxon>Streptophyta</taxon>
        <taxon>Embryophyta</taxon>
        <taxon>Tracheophyta</taxon>
        <taxon>Spermatophyta</taxon>
        <taxon>Magnoliopsida</taxon>
        <taxon>Liliopsida</taxon>
        <taxon>Zingiberales</taxon>
        <taxon>Musaceae</taxon>
        <taxon>Ensete</taxon>
    </lineage>
</organism>
<feature type="compositionally biased region" description="Polar residues" evidence="1">
    <location>
        <begin position="73"/>
        <end position="84"/>
    </location>
</feature>
<reference evidence="2 3" key="1">
    <citation type="journal article" date="2014" name="Agronomy (Basel)">
        <title>A Draft Genome Sequence for Ensete ventricosum, the Drought-Tolerant Tree Against Hunger.</title>
        <authorList>
            <person name="Harrison J."/>
            <person name="Moore K.A."/>
            <person name="Paszkiewicz K."/>
            <person name="Jones T."/>
            <person name="Grant M."/>
            <person name="Ambacheew D."/>
            <person name="Muzemil S."/>
            <person name="Studholme D.J."/>
        </authorList>
    </citation>
    <scope>NUCLEOTIDE SEQUENCE [LARGE SCALE GENOMIC DNA]</scope>
</reference>
<evidence type="ECO:0000313" key="3">
    <source>
        <dbReference type="Proteomes" id="UP000287651"/>
    </source>
</evidence>
<feature type="compositionally biased region" description="Basic residues" evidence="1">
    <location>
        <begin position="16"/>
        <end position="28"/>
    </location>
</feature>
<dbReference type="Proteomes" id="UP000287651">
    <property type="component" value="Unassembled WGS sequence"/>
</dbReference>
<protein>
    <submittedName>
        <fullName evidence="2">Uncharacterized protein</fullName>
    </submittedName>
</protein>
<gene>
    <name evidence="2" type="ORF">B296_00041417</name>
</gene>
<evidence type="ECO:0000256" key="1">
    <source>
        <dbReference type="SAM" id="MobiDB-lite"/>
    </source>
</evidence>
<name>A0A426ZLX6_ENSVE</name>
<evidence type="ECO:0000313" key="2">
    <source>
        <dbReference type="EMBL" id="RRT64997.1"/>
    </source>
</evidence>
<accession>A0A426ZLX6</accession>
<comment type="caution">
    <text evidence="2">The sequence shown here is derived from an EMBL/GenBank/DDBJ whole genome shotgun (WGS) entry which is preliminary data.</text>
</comment>
<proteinExistence type="predicted"/>
<sequence length="92" mass="10630">MVPLVPSDTYRSGSRPARRPPTTRRYHRLGLFPPRYCQKSVGNDRCQPSHPLPSSISQGRRKKRENLEIRHGSPSTIPIRSRTPQMRCRLLV</sequence>
<dbReference type="EMBL" id="AMZH03005977">
    <property type="protein sequence ID" value="RRT64997.1"/>
    <property type="molecule type" value="Genomic_DNA"/>
</dbReference>